<sequence length="126" mass="13722">MTRLTSTGQHASTARMDSHQIAAEMVGALGPTLVAAMTGSKDRKLPSKWARPDGPTPSTDFLRRLQFGHRTWKRIEGEEGAHVARQWFIGGNPLLGEVTPLTAIREDRLREVSVALDGFLSSAADV</sequence>
<reference evidence="1 2" key="1">
    <citation type="submission" date="2017-04" db="EMBL/GenBank/DDBJ databases">
        <title>Comparative genome analysis of Subtercola boreus.</title>
        <authorList>
            <person name="Cho Y.-J."/>
            <person name="Cho A."/>
            <person name="Kim O.-S."/>
            <person name="Lee J.-I."/>
        </authorList>
    </citation>
    <scope>NUCLEOTIDE SEQUENCE [LARGE SCALE GENOMIC DNA]</scope>
    <source>
        <strain evidence="1 2">P27444</strain>
    </source>
</reference>
<comment type="caution">
    <text evidence="1">The sequence shown here is derived from an EMBL/GenBank/DDBJ whole genome shotgun (WGS) entry which is preliminary data.</text>
</comment>
<name>A0A3E0W2T6_9MICO</name>
<dbReference type="Proteomes" id="UP000256709">
    <property type="component" value="Unassembled WGS sequence"/>
</dbReference>
<dbReference type="EMBL" id="NBXA01000003">
    <property type="protein sequence ID" value="RFA16301.1"/>
    <property type="molecule type" value="Genomic_DNA"/>
</dbReference>
<gene>
    <name evidence="1" type="ORF">B7R21_02685</name>
</gene>
<proteinExistence type="predicted"/>
<dbReference type="RefSeq" id="WP_116281771.1">
    <property type="nucleotide sequence ID" value="NZ_NBXA01000003.1"/>
</dbReference>
<organism evidence="1 2">
    <name type="scientific">Subtercola boreus</name>
    <dbReference type="NCBI Taxonomy" id="120213"/>
    <lineage>
        <taxon>Bacteria</taxon>
        <taxon>Bacillati</taxon>
        <taxon>Actinomycetota</taxon>
        <taxon>Actinomycetes</taxon>
        <taxon>Micrococcales</taxon>
        <taxon>Microbacteriaceae</taxon>
        <taxon>Subtercola</taxon>
    </lineage>
</organism>
<evidence type="ECO:0008006" key="3">
    <source>
        <dbReference type="Google" id="ProtNLM"/>
    </source>
</evidence>
<dbReference type="OrthoDB" id="4748714at2"/>
<evidence type="ECO:0000313" key="1">
    <source>
        <dbReference type="EMBL" id="RFA16301.1"/>
    </source>
</evidence>
<protein>
    <recommendedName>
        <fullName evidence="3">Antitoxin Xre/MbcA/ParS-like toxin-binding domain-containing protein</fullName>
    </recommendedName>
</protein>
<evidence type="ECO:0000313" key="2">
    <source>
        <dbReference type="Proteomes" id="UP000256709"/>
    </source>
</evidence>
<accession>A0A3E0W2T6</accession>
<dbReference type="AlphaFoldDB" id="A0A3E0W2T6"/>